<keyword evidence="1 5" id="KW-0547">Nucleotide-binding</keyword>
<dbReference type="OrthoDB" id="5318045at2"/>
<feature type="domain" description="UvrD-like helicase ATP-binding" evidence="6">
    <location>
        <begin position="7"/>
        <end position="311"/>
    </location>
</feature>
<dbReference type="InterPro" id="IPR027417">
    <property type="entry name" value="P-loop_NTPase"/>
</dbReference>
<dbReference type="PATRIC" id="fig|451644.5.peg.3165"/>
<evidence type="ECO:0000313" key="7">
    <source>
        <dbReference type="EMBL" id="KMV17636.1"/>
    </source>
</evidence>
<dbReference type="GO" id="GO:0031297">
    <property type="term" value="P:replication fork processing"/>
    <property type="evidence" value="ECO:0007669"/>
    <property type="project" value="TreeGrafter"/>
</dbReference>
<dbReference type="InterPro" id="IPR027785">
    <property type="entry name" value="UvrD-like_helicase_C"/>
</dbReference>
<gene>
    <name evidence="7" type="ORF">ACT17_15260</name>
</gene>
<dbReference type="GO" id="GO:0043138">
    <property type="term" value="F:3'-5' DNA helicase activity"/>
    <property type="evidence" value="ECO:0007669"/>
    <property type="project" value="TreeGrafter"/>
</dbReference>
<dbReference type="PANTHER" id="PTHR11070">
    <property type="entry name" value="UVRD / RECB / PCRA DNA HELICASE FAMILY MEMBER"/>
    <property type="match status" value="1"/>
</dbReference>
<protein>
    <recommendedName>
        <fullName evidence="6">UvrD-like helicase ATP-binding domain-containing protein</fullName>
    </recommendedName>
</protein>
<feature type="binding site" evidence="5">
    <location>
        <begin position="28"/>
        <end position="35"/>
    </location>
    <ligand>
        <name>ATP</name>
        <dbReference type="ChEBI" id="CHEBI:30616"/>
    </ligand>
</feature>
<evidence type="ECO:0000313" key="8">
    <source>
        <dbReference type="Proteomes" id="UP000037594"/>
    </source>
</evidence>
<dbReference type="AlphaFoldDB" id="A0A0J8U893"/>
<dbReference type="Pfam" id="PF13538">
    <property type="entry name" value="UvrD_C_2"/>
    <property type="match status" value="1"/>
</dbReference>
<evidence type="ECO:0000256" key="5">
    <source>
        <dbReference type="PROSITE-ProRule" id="PRU00560"/>
    </source>
</evidence>
<dbReference type="SUPFAM" id="SSF52540">
    <property type="entry name" value="P-loop containing nucleoside triphosphate hydrolases"/>
    <property type="match status" value="1"/>
</dbReference>
<reference evidence="7 8" key="1">
    <citation type="submission" date="2015-06" db="EMBL/GenBank/DDBJ databases">
        <title>Genome sequence of Mycobacterium conceptionense strain MLE.</title>
        <authorList>
            <person name="Greninger A.L."/>
            <person name="Cunningham G."/>
            <person name="Chiu C.Y."/>
            <person name="Miller S."/>
        </authorList>
    </citation>
    <scope>NUCLEOTIDE SEQUENCE [LARGE SCALE GENOMIC DNA]</scope>
    <source>
        <strain evidence="7 8">MLE</strain>
    </source>
</reference>
<dbReference type="RefSeq" id="WP_048895988.1">
    <property type="nucleotide sequence ID" value="NZ_LFOD01000012.1"/>
</dbReference>
<keyword evidence="2 5" id="KW-0378">Hydrolase</keyword>
<evidence type="ECO:0000256" key="4">
    <source>
        <dbReference type="ARBA" id="ARBA00022840"/>
    </source>
</evidence>
<proteinExistence type="predicted"/>
<keyword evidence="4 5" id="KW-0067">ATP-binding</keyword>
<sequence>MGIPFPPSQEQQAVVDAFIRGDDLAVQAGAGTGKSTTLAFIAQAQRQHRPGATAWYITFNKRNAEEVQETFAEFGLTNAKASTAHSLANRTCRADPALRHWVERLGGGKNSMRIGDEMRLLGIGESSRILDSFVHEDLKTGKFRIGTPDRDPGFKVQKRFLSLTRKTVEKFCQSGDTEVNWSHVPYLPDLHEQLRKHVSKALVESAQRMWDELSNPNSPLPTGHSHYLKAWALSNPVIGNPGDVLLYDEAQDANAVLAGAVLAQKGRVQLALVGDLFQQIYAFTGSIPAIRDFGERDDVTELPLTECRRFGPAIAAEANAVLNRLDPARNGIRLVGVGPEDGFVQHSYTDADTHTVTAVVARSNAKVIEHIMNQVAAGRLVHSTIDIRSLERLASDVELVLAGRASEAKDPLLCGFTDLAMWEHWLEDEEPENEELRDQVKAVIKYGIEQIKTLSQVLVKDAEQADVTVSTIHKAKGATWDSVLVDMGEFPIKDEDEDQLRLLYVALTRARYRVLWNPPQDRDDESWGGGRRRWAA</sequence>
<accession>A0A0J8U893</accession>
<evidence type="ECO:0000259" key="6">
    <source>
        <dbReference type="PROSITE" id="PS51198"/>
    </source>
</evidence>
<organism evidence="7 8">
    <name type="scientific">Mycolicibacterium conceptionense</name>
    <dbReference type="NCBI Taxonomy" id="451644"/>
    <lineage>
        <taxon>Bacteria</taxon>
        <taxon>Bacillati</taxon>
        <taxon>Actinomycetota</taxon>
        <taxon>Actinomycetes</taxon>
        <taxon>Mycobacteriales</taxon>
        <taxon>Mycobacteriaceae</taxon>
        <taxon>Mycolicibacterium</taxon>
    </lineage>
</organism>
<dbReference type="EMBL" id="LFOD01000012">
    <property type="protein sequence ID" value="KMV17636.1"/>
    <property type="molecule type" value="Genomic_DNA"/>
</dbReference>
<dbReference type="GO" id="GO:0000724">
    <property type="term" value="P:double-strand break repair via homologous recombination"/>
    <property type="evidence" value="ECO:0007669"/>
    <property type="project" value="TreeGrafter"/>
</dbReference>
<dbReference type="Proteomes" id="UP000037594">
    <property type="component" value="Unassembled WGS sequence"/>
</dbReference>
<keyword evidence="3 5" id="KW-0347">Helicase</keyword>
<dbReference type="GO" id="GO:0005524">
    <property type="term" value="F:ATP binding"/>
    <property type="evidence" value="ECO:0007669"/>
    <property type="project" value="UniProtKB-UniRule"/>
</dbReference>
<dbReference type="PROSITE" id="PS51198">
    <property type="entry name" value="UVRD_HELICASE_ATP_BIND"/>
    <property type="match status" value="1"/>
</dbReference>
<evidence type="ECO:0000256" key="1">
    <source>
        <dbReference type="ARBA" id="ARBA00022741"/>
    </source>
</evidence>
<evidence type="ECO:0000256" key="3">
    <source>
        <dbReference type="ARBA" id="ARBA00022806"/>
    </source>
</evidence>
<dbReference type="GO" id="GO:0016787">
    <property type="term" value="F:hydrolase activity"/>
    <property type="evidence" value="ECO:0007669"/>
    <property type="project" value="UniProtKB-UniRule"/>
</dbReference>
<evidence type="ECO:0000256" key="2">
    <source>
        <dbReference type="ARBA" id="ARBA00022801"/>
    </source>
</evidence>
<dbReference type="InterPro" id="IPR000212">
    <property type="entry name" value="DNA_helicase_UvrD/REP"/>
</dbReference>
<dbReference type="PANTHER" id="PTHR11070:SF30">
    <property type="entry name" value="F-BOX DNA HELICASE 1"/>
    <property type="match status" value="1"/>
</dbReference>
<dbReference type="InterPro" id="IPR014016">
    <property type="entry name" value="UvrD-like_ATP-bd"/>
</dbReference>
<dbReference type="Pfam" id="PF13245">
    <property type="entry name" value="AAA_19"/>
    <property type="match status" value="1"/>
</dbReference>
<dbReference type="GO" id="GO:0003677">
    <property type="term" value="F:DNA binding"/>
    <property type="evidence" value="ECO:0007669"/>
    <property type="project" value="InterPro"/>
</dbReference>
<name>A0A0J8U893_9MYCO</name>
<dbReference type="Gene3D" id="3.40.50.300">
    <property type="entry name" value="P-loop containing nucleotide triphosphate hydrolases"/>
    <property type="match status" value="2"/>
</dbReference>
<comment type="caution">
    <text evidence="7">The sequence shown here is derived from an EMBL/GenBank/DDBJ whole genome shotgun (WGS) entry which is preliminary data.</text>
</comment>